<evidence type="ECO:0000313" key="1">
    <source>
        <dbReference type="EMBL" id="CAD8133613.1"/>
    </source>
</evidence>
<accession>A0A8S1S209</accession>
<dbReference type="Proteomes" id="UP000689195">
    <property type="component" value="Unassembled WGS sequence"/>
</dbReference>
<organism evidence="1 2">
    <name type="scientific">Paramecium pentaurelia</name>
    <dbReference type="NCBI Taxonomy" id="43138"/>
    <lineage>
        <taxon>Eukaryota</taxon>
        <taxon>Sar</taxon>
        <taxon>Alveolata</taxon>
        <taxon>Ciliophora</taxon>
        <taxon>Intramacronucleata</taxon>
        <taxon>Oligohymenophorea</taxon>
        <taxon>Peniculida</taxon>
        <taxon>Parameciidae</taxon>
        <taxon>Paramecium</taxon>
    </lineage>
</organism>
<dbReference type="EMBL" id="CAJJDO010000002">
    <property type="protein sequence ID" value="CAD8133613.1"/>
    <property type="molecule type" value="Genomic_DNA"/>
</dbReference>
<proteinExistence type="predicted"/>
<sequence length="95" mass="11307">MDINFGRIIATIKVWSHFVNKFMHKSIFKQYGCQEDDQNFVPSLNFLENKVHIILMELLIGRLLRQLINKRLADTEILEIQDRLQNCNLIQLNNH</sequence>
<keyword evidence="2" id="KW-1185">Reference proteome</keyword>
<comment type="caution">
    <text evidence="1">The sequence shown here is derived from an EMBL/GenBank/DDBJ whole genome shotgun (WGS) entry which is preliminary data.</text>
</comment>
<name>A0A8S1S209_9CILI</name>
<reference evidence="1" key="1">
    <citation type="submission" date="2021-01" db="EMBL/GenBank/DDBJ databases">
        <authorList>
            <consortium name="Genoscope - CEA"/>
            <person name="William W."/>
        </authorList>
    </citation>
    <scope>NUCLEOTIDE SEQUENCE</scope>
</reference>
<dbReference type="AlphaFoldDB" id="A0A8S1S209"/>
<gene>
    <name evidence="1" type="ORF">PPENT_87.1.T0020494</name>
</gene>
<evidence type="ECO:0000313" key="2">
    <source>
        <dbReference type="Proteomes" id="UP000689195"/>
    </source>
</evidence>
<protein>
    <submittedName>
        <fullName evidence="1">Uncharacterized protein</fullName>
    </submittedName>
</protein>